<dbReference type="EMBL" id="CADCTP010000211">
    <property type="protein sequence ID" value="CAA9258411.1"/>
    <property type="molecule type" value="Genomic_DNA"/>
</dbReference>
<feature type="compositionally biased region" description="Basic residues" evidence="1">
    <location>
        <begin position="46"/>
        <end position="70"/>
    </location>
</feature>
<gene>
    <name evidence="2" type="ORF">AVDCRST_MAG41-2288</name>
</gene>
<name>A0A6J4ISZ6_9ACTN</name>
<evidence type="ECO:0000256" key="1">
    <source>
        <dbReference type="SAM" id="MobiDB-lite"/>
    </source>
</evidence>
<feature type="non-terminal residue" evidence="2">
    <location>
        <position position="1"/>
    </location>
</feature>
<feature type="compositionally biased region" description="Basic residues" evidence="1">
    <location>
        <begin position="78"/>
        <end position="88"/>
    </location>
</feature>
<feature type="region of interest" description="Disordered" evidence="1">
    <location>
        <begin position="1"/>
        <end position="347"/>
    </location>
</feature>
<feature type="compositionally biased region" description="Basic residues" evidence="1">
    <location>
        <begin position="199"/>
        <end position="220"/>
    </location>
</feature>
<accession>A0A6J4ISZ6</accession>
<feature type="compositionally biased region" description="Basic and acidic residues" evidence="1">
    <location>
        <begin position="138"/>
        <end position="156"/>
    </location>
</feature>
<sequence>ATNRAGPAGPTGRHGGARAGVRGGDRDLRGHPDRGRVPGPGPVLPGRRRPDPHRRGHPRPARPPPRRSRAGRRDRDHGRPRRLGHRDRRAGPALGDGTRPEQFQRVHGHRGAGGLRRERQRDRGRTRHLPGARLPVRGQRDRAVGVPEPGRDHPVEVRPQQHGGERGRGLADPGHRFRLHRQRDGRRLRERPAHPDHHPVRHVRRVRRGHRPRQRDRARHHGDPPHGRIPRHRRRQRHPVHRQPDRHPDHRHRHPGVRAVQRLPGQRRRRHRHRRPRVRDRAAGGQHLRPERERDHRDRAADGGAAGQPGGPEPRLGDQPARRGRPRRQHRAGQRPLPAVRGGRLHL</sequence>
<feature type="compositionally biased region" description="Basic and acidic residues" evidence="1">
    <location>
        <begin position="163"/>
        <end position="175"/>
    </location>
</feature>
<feature type="compositionally biased region" description="Basic and acidic residues" evidence="1">
    <location>
        <begin position="288"/>
        <end position="301"/>
    </location>
</feature>
<proteinExistence type="predicted"/>
<feature type="non-terminal residue" evidence="2">
    <location>
        <position position="347"/>
    </location>
</feature>
<reference evidence="2" key="1">
    <citation type="submission" date="2020-02" db="EMBL/GenBank/DDBJ databases">
        <authorList>
            <person name="Meier V. D."/>
        </authorList>
    </citation>
    <scope>NUCLEOTIDE SEQUENCE</scope>
    <source>
        <strain evidence="2">AVDCRST_MAG41</strain>
    </source>
</reference>
<protein>
    <submittedName>
        <fullName evidence="2">Uncharacterized protein</fullName>
    </submittedName>
</protein>
<organism evidence="2">
    <name type="scientific">uncultured Mycobacteriales bacterium</name>
    <dbReference type="NCBI Taxonomy" id="581187"/>
    <lineage>
        <taxon>Bacteria</taxon>
        <taxon>Bacillati</taxon>
        <taxon>Actinomycetota</taxon>
        <taxon>Actinomycetes</taxon>
        <taxon>Mycobacteriales</taxon>
        <taxon>environmental samples</taxon>
    </lineage>
</organism>
<feature type="compositionally biased region" description="Gly residues" evidence="1">
    <location>
        <begin position="12"/>
        <end position="22"/>
    </location>
</feature>
<feature type="compositionally biased region" description="Basic and acidic residues" evidence="1">
    <location>
        <begin position="185"/>
        <end position="198"/>
    </location>
</feature>
<evidence type="ECO:0000313" key="2">
    <source>
        <dbReference type="EMBL" id="CAA9258411.1"/>
    </source>
</evidence>
<dbReference type="AlphaFoldDB" id="A0A6J4ISZ6"/>
<feature type="compositionally biased region" description="Basic residues" evidence="1">
    <location>
        <begin position="265"/>
        <end position="278"/>
    </location>
</feature>
<feature type="compositionally biased region" description="Basic residues" evidence="1">
    <location>
        <begin position="322"/>
        <end position="333"/>
    </location>
</feature>
<feature type="compositionally biased region" description="Basic and acidic residues" evidence="1">
    <location>
        <begin position="23"/>
        <end position="36"/>
    </location>
</feature>
<feature type="compositionally biased region" description="Basic residues" evidence="1">
    <location>
        <begin position="228"/>
        <end position="241"/>
    </location>
</feature>